<dbReference type="GO" id="GO:0016740">
    <property type="term" value="F:transferase activity"/>
    <property type="evidence" value="ECO:0007669"/>
    <property type="project" value="UniProtKB-KW"/>
</dbReference>
<proteinExistence type="predicted"/>
<name>A0A1D1YIG8_9ARAE</name>
<feature type="transmembrane region" description="Helical" evidence="1">
    <location>
        <begin position="54"/>
        <end position="77"/>
    </location>
</feature>
<sequence>MDAPSSELFCWWDDVDGSYGGLPRLYLGLLAVWSLSTSYWALNTRMNRHFQLNNLQWILASVSLIKVLQLGMSFLFWHSCFKLETCSLWMSFGVYVSGILFQTASFVCFLLISHGYCTMCEHLSVNEQRTTAALGCVLYLTLVGYRANVPYFTVFMMLNYFVAFYMIFHHLSQNLFALSEQINLSFIENDNVHPMHSVMQIKYSMFKKFQGAMQIVAVVEIVIYMNIESTIDDYSLRLLVREWAQLCIFIYIGWIFRPQEVSPLFSVMPTVKCRKERALPPVYSLEIDAADFKDLTSQAWQIGVPTSLPCNSQKNPVDSVLVVVQHPGFSNRAPAGNHADQKSSGRAVVAHTTTTCSHSYAENREE</sequence>
<reference evidence="2" key="1">
    <citation type="submission" date="2015-07" db="EMBL/GenBank/DDBJ databases">
        <title>Transcriptome Assembly of Anthurium amnicola.</title>
        <authorList>
            <person name="Suzuki J."/>
        </authorList>
    </citation>
    <scope>NUCLEOTIDE SEQUENCE</scope>
</reference>
<dbReference type="PANTHER" id="PTHR36329:SF1">
    <property type="entry name" value="TRANSMEMBRANE PROTEIN"/>
    <property type="match status" value="1"/>
</dbReference>
<accession>A0A1D1YIG8</accession>
<feature type="transmembrane region" description="Helical" evidence="1">
    <location>
        <begin position="89"/>
        <end position="117"/>
    </location>
</feature>
<feature type="transmembrane region" description="Helical" evidence="1">
    <location>
        <begin position="25"/>
        <end position="42"/>
    </location>
</feature>
<evidence type="ECO:0000256" key="1">
    <source>
        <dbReference type="SAM" id="Phobius"/>
    </source>
</evidence>
<organism evidence="2">
    <name type="scientific">Anthurium amnicola</name>
    <dbReference type="NCBI Taxonomy" id="1678845"/>
    <lineage>
        <taxon>Eukaryota</taxon>
        <taxon>Viridiplantae</taxon>
        <taxon>Streptophyta</taxon>
        <taxon>Embryophyta</taxon>
        <taxon>Tracheophyta</taxon>
        <taxon>Spermatophyta</taxon>
        <taxon>Magnoliopsida</taxon>
        <taxon>Liliopsida</taxon>
        <taxon>Araceae</taxon>
        <taxon>Pothoideae</taxon>
        <taxon>Potheae</taxon>
        <taxon>Anthurium</taxon>
    </lineage>
</organism>
<keyword evidence="1" id="KW-0812">Transmembrane</keyword>
<feature type="transmembrane region" description="Helical" evidence="1">
    <location>
        <begin position="151"/>
        <end position="168"/>
    </location>
</feature>
<keyword evidence="1" id="KW-0472">Membrane</keyword>
<keyword evidence="1" id="KW-1133">Transmembrane helix</keyword>
<keyword evidence="2" id="KW-0808">Transferase</keyword>
<protein>
    <submittedName>
        <fullName evidence="2">tRNA dimethylallyltransferase</fullName>
    </submittedName>
</protein>
<dbReference type="PANTHER" id="PTHR36329">
    <property type="entry name" value="TRANSMEMBRANE PROTEIN"/>
    <property type="match status" value="1"/>
</dbReference>
<dbReference type="EMBL" id="GDJX01013511">
    <property type="protein sequence ID" value="JAT54425.1"/>
    <property type="molecule type" value="Transcribed_RNA"/>
</dbReference>
<dbReference type="AlphaFoldDB" id="A0A1D1YIG8"/>
<evidence type="ECO:0000313" key="2">
    <source>
        <dbReference type="EMBL" id="JAT54425.1"/>
    </source>
</evidence>
<gene>
    <name evidence="2" type="primary">miaA_14</name>
    <name evidence="2" type="ORF">g.55027</name>
</gene>